<evidence type="ECO:0000313" key="2">
    <source>
        <dbReference type="EMBL" id="AGF59490.1"/>
    </source>
</evidence>
<keyword evidence="1" id="KW-1133">Transmembrane helix</keyword>
<evidence type="ECO:0000313" key="3">
    <source>
        <dbReference type="Proteomes" id="UP000011728"/>
    </source>
</evidence>
<dbReference type="Proteomes" id="UP000011728">
    <property type="component" value="Chromosome"/>
</dbReference>
<name>M1M1J5_9CLOT</name>
<dbReference type="HOGENOM" id="CLU_1178708_0_0_9"/>
<dbReference type="KEGG" id="csr:Cspa_c57690"/>
<feature type="transmembrane region" description="Helical" evidence="1">
    <location>
        <begin position="39"/>
        <end position="61"/>
    </location>
</feature>
<accession>M1M1J5</accession>
<dbReference type="AlphaFoldDB" id="M1M1J5"/>
<reference evidence="2 3" key="1">
    <citation type="submission" date="2013-02" db="EMBL/GenBank/DDBJ databases">
        <title>Genome sequence of Clostridium saccharoperbutylacetonicum N1-4(HMT).</title>
        <authorList>
            <person name="Poehlein A."/>
            <person name="Daniel R."/>
        </authorList>
    </citation>
    <scope>NUCLEOTIDE SEQUENCE [LARGE SCALE GENOMIC DNA]</scope>
    <source>
        <strain evidence="3">N1-4(HMT)</strain>
    </source>
</reference>
<keyword evidence="1" id="KW-0812">Transmembrane</keyword>
<dbReference type="eggNOG" id="ENOG50335KA">
    <property type="taxonomic scope" value="Bacteria"/>
</dbReference>
<dbReference type="PATRIC" id="fig|931276.5.peg.5811"/>
<organism evidence="2 3">
    <name type="scientific">Clostridium saccharoperbutylacetonicum N1-4(HMT)</name>
    <dbReference type="NCBI Taxonomy" id="931276"/>
    <lineage>
        <taxon>Bacteria</taxon>
        <taxon>Bacillati</taxon>
        <taxon>Bacillota</taxon>
        <taxon>Clostridia</taxon>
        <taxon>Eubacteriales</taxon>
        <taxon>Clostridiaceae</taxon>
        <taxon>Clostridium</taxon>
    </lineage>
</organism>
<gene>
    <name evidence="2" type="ORF">Cspa_c57690</name>
</gene>
<keyword evidence="1" id="KW-0472">Membrane</keyword>
<feature type="transmembrane region" description="Helical" evidence="1">
    <location>
        <begin position="104"/>
        <end position="125"/>
    </location>
</feature>
<dbReference type="EMBL" id="CP004121">
    <property type="protein sequence ID" value="AGF59490.1"/>
    <property type="molecule type" value="Genomic_DNA"/>
</dbReference>
<dbReference type="OrthoDB" id="1931060at2"/>
<dbReference type="RefSeq" id="WP_015395797.1">
    <property type="nucleotide sequence ID" value="NC_020291.1"/>
</dbReference>
<proteinExistence type="predicted"/>
<feature type="transmembrane region" description="Helical" evidence="1">
    <location>
        <begin position="70"/>
        <end position="92"/>
    </location>
</feature>
<feature type="transmembrane region" description="Helical" evidence="1">
    <location>
        <begin position="7"/>
        <end position="27"/>
    </location>
</feature>
<evidence type="ECO:0000256" key="1">
    <source>
        <dbReference type="SAM" id="Phobius"/>
    </source>
</evidence>
<keyword evidence="3" id="KW-1185">Reference proteome</keyword>
<sequence>MGSKARTLASIGIGFIVFIVTLVVFFLGYTNHPMENIDWIAFIFVLISEILLFGGTTIILMKKYPSNQMLLVSGIISTLSIYWIVTCILSIFNKNIFNGNTQGFITTQIIILAAALIISIALYVAGINVNENDDELAYSGIIIKDCESLAFSLKSNSNFSAYSSLLNKIYEEIKYSDKTKTVENEQIIYNRIQTLKELLSTNENNSKIEDVSKLVDEIVLLIKERNQSVLKLNQGGF</sequence>
<protein>
    <submittedName>
        <fullName evidence="2">Uncharacterized protein</fullName>
    </submittedName>
</protein>
<dbReference type="STRING" id="36745.CLSAP_55330"/>